<comment type="caution">
    <text evidence="6">The sequence shown here is derived from an EMBL/GenBank/DDBJ whole genome shotgun (WGS) entry which is preliminary data.</text>
</comment>
<dbReference type="PANTHER" id="PTHR10724:SF7">
    <property type="entry name" value="SMALL RIBOSOMAL SUBUNIT PROTEIN BS1C"/>
    <property type="match status" value="1"/>
</dbReference>
<dbReference type="AlphaFoldDB" id="A0A1B7X9N9"/>
<dbReference type="SUPFAM" id="SSF50249">
    <property type="entry name" value="Nucleic acid-binding proteins"/>
    <property type="match status" value="5"/>
</dbReference>
<dbReference type="FunFam" id="2.40.50.140:FF:000051">
    <property type="entry name" value="RNA-binding transcriptional accessory protein"/>
    <property type="match status" value="1"/>
</dbReference>
<feature type="domain" description="S1 motif" evidence="5">
    <location>
        <begin position="114"/>
        <end position="180"/>
    </location>
</feature>
<feature type="domain" description="S1 motif" evidence="5">
    <location>
        <begin position="201"/>
        <end position="273"/>
    </location>
</feature>
<dbReference type="STRING" id="1560234.SP90_14500"/>
<dbReference type="PRINTS" id="PR00681">
    <property type="entry name" value="RIBOSOMALS1"/>
</dbReference>
<organism evidence="6 7">
    <name type="scientific">Halodesulfovibrio spirochaetisodalis</name>
    <dbReference type="NCBI Taxonomy" id="1560234"/>
    <lineage>
        <taxon>Bacteria</taxon>
        <taxon>Pseudomonadati</taxon>
        <taxon>Thermodesulfobacteriota</taxon>
        <taxon>Desulfovibrionia</taxon>
        <taxon>Desulfovibrionales</taxon>
        <taxon>Desulfovibrionaceae</taxon>
        <taxon>Halodesulfovibrio</taxon>
    </lineage>
</organism>
<evidence type="ECO:0000259" key="5">
    <source>
        <dbReference type="PROSITE" id="PS50126"/>
    </source>
</evidence>
<dbReference type="GO" id="GO:0003729">
    <property type="term" value="F:mRNA binding"/>
    <property type="evidence" value="ECO:0007669"/>
    <property type="project" value="UniProtKB-ARBA"/>
</dbReference>
<dbReference type="PANTHER" id="PTHR10724">
    <property type="entry name" value="30S RIBOSOMAL PROTEIN S1"/>
    <property type="match status" value="1"/>
</dbReference>
<sequence length="488" mass="52723">MTGSEDSRQNGTMENFEEMLEAYTGADKALSVGDKVSGPIIGMSGDNLFVDVGAKIDGLADRAEFLNDEGELTVAEGDTVELYVTAVKADAILLSKAISGPAGAAVLEEAFNAKLPVEGKVLATRKGGFDVEVSKRRVFCPVSQIDTRFVENAEEYVGKTFSFIIIKFEQRGRNIVVSRRALLEQEQQAARDEFLKNVNDGDLIDATITRLTNFGAFAELAEGVEGLIHVSELSWTRIAQADEAVSVGDKLRVKLLSVDTDKKGQLRISLSAKQVQENPWTRVEADLTAGEVRDGKVVRLTPFGAFVEVLPGIDGLVHISEMSYTKRIHKPEDVVAVGDTVSVKIKSIDLSSRRISLSMRDAEGDPWADVEERFPAGSEIEGTVESSSDFGLFINIAPGITGLMPKSMMAKADKAANLDAVNSGDKVEVTVSQLRTAERKITLAPKGVAASEDNSWKAHRKTQTAKAEPQNSFGSLGSLLQDALNKKK</sequence>
<feature type="region of interest" description="Disordered" evidence="4">
    <location>
        <begin position="445"/>
        <end position="488"/>
    </location>
</feature>
<dbReference type="CDD" id="cd04465">
    <property type="entry name" value="S1_RPS1_repeat_ec2_hs2"/>
    <property type="match status" value="1"/>
</dbReference>
<evidence type="ECO:0000256" key="1">
    <source>
        <dbReference type="ARBA" id="ARBA00006767"/>
    </source>
</evidence>
<dbReference type="EMBL" id="JXMS01000031">
    <property type="protein sequence ID" value="OBQ46094.1"/>
    <property type="molecule type" value="Genomic_DNA"/>
</dbReference>
<dbReference type="GO" id="GO:0022627">
    <property type="term" value="C:cytosolic small ribosomal subunit"/>
    <property type="evidence" value="ECO:0007669"/>
    <property type="project" value="TreeGrafter"/>
</dbReference>
<dbReference type="InterPro" id="IPR003029">
    <property type="entry name" value="S1_domain"/>
</dbReference>
<accession>A0A1B7X9N9</accession>
<evidence type="ECO:0000256" key="3">
    <source>
        <dbReference type="ARBA" id="ARBA00023274"/>
    </source>
</evidence>
<dbReference type="Gene3D" id="2.40.50.140">
    <property type="entry name" value="Nucleic acid-binding proteins"/>
    <property type="match status" value="5"/>
</dbReference>
<evidence type="ECO:0000256" key="2">
    <source>
        <dbReference type="ARBA" id="ARBA00022980"/>
    </source>
</evidence>
<evidence type="ECO:0000256" key="4">
    <source>
        <dbReference type="SAM" id="MobiDB-lite"/>
    </source>
</evidence>
<dbReference type="NCBIfam" id="NF010379">
    <property type="entry name" value="PRK13806.1"/>
    <property type="match status" value="1"/>
</dbReference>
<dbReference type="InterPro" id="IPR035104">
    <property type="entry name" value="Ribosomal_protein_S1-like"/>
</dbReference>
<protein>
    <submittedName>
        <fullName evidence="6">30S ribosomal protein S1</fullName>
    </submittedName>
</protein>
<dbReference type="InterPro" id="IPR050437">
    <property type="entry name" value="Ribos_protein_bS1-like"/>
</dbReference>
<dbReference type="GO" id="GO:0003735">
    <property type="term" value="F:structural constituent of ribosome"/>
    <property type="evidence" value="ECO:0007669"/>
    <property type="project" value="TreeGrafter"/>
</dbReference>
<keyword evidence="2 6" id="KW-0689">Ribosomal protein</keyword>
<evidence type="ECO:0000313" key="7">
    <source>
        <dbReference type="Proteomes" id="UP000091979"/>
    </source>
</evidence>
<proteinExistence type="inferred from homology"/>
<dbReference type="PROSITE" id="PS50126">
    <property type="entry name" value="S1"/>
    <property type="match status" value="5"/>
</dbReference>
<dbReference type="PATRIC" id="fig|1560234.3.peg.2177"/>
<feature type="domain" description="S1 motif" evidence="5">
    <location>
        <begin position="33"/>
        <end position="97"/>
    </location>
</feature>
<dbReference type="SMART" id="SM00316">
    <property type="entry name" value="S1"/>
    <property type="match status" value="5"/>
</dbReference>
<gene>
    <name evidence="6" type="primary">rpsA</name>
    <name evidence="6" type="ORF">SP90_14500</name>
</gene>
<keyword evidence="7" id="KW-1185">Reference proteome</keyword>
<dbReference type="OrthoDB" id="9804077at2"/>
<dbReference type="InterPro" id="IPR012340">
    <property type="entry name" value="NA-bd_OB-fold"/>
</dbReference>
<dbReference type="Proteomes" id="UP000091979">
    <property type="component" value="Unassembled WGS sequence"/>
</dbReference>
<feature type="domain" description="S1 motif" evidence="5">
    <location>
        <begin position="377"/>
        <end position="446"/>
    </location>
</feature>
<dbReference type="Pfam" id="PF00575">
    <property type="entry name" value="S1"/>
    <property type="match status" value="5"/>
</dbReference>
<dbReference type="RefSeq" id="WP_066857824.1">
    <property type="nucleotide sequence ID" value="NZ_JXMS01000031.1"/>
</dbReference>
<reference evidence="6 7" key="1">
    <citation type="submission" date="2015-01" db="EMBL/GenBank/DDBJ databases">
        <title>Desulfovibrio sp. JC271 draft genome sequence.</title>
        <authorList>
            <person name="Shivani Y."/>
            <person name="Subhash Y."/>
            <person name="Sasikala C."/>
            <person name="Ramana C.V."/>
        </authorList>
    </citation>
    <scope>NUCLEOTIDE SEQUENCE [LARGE SCALE GENOMIC DNA]</scope>
    <source>
        <strain evidence="6 7">JC271</strain>
    </source>
</reference>
<dbReference type="GO" id="GO:0006412">
    <property type="term" value="P:translation"/>
    <property type="evidence" value="ECO:0007669"/>
    <property type="project" value="TreeGrafter"/>
</dbReference>
<comment type="similarity">
    <text evidence="1">Belongs to the bacterial ribosomal protein bS1 family.</text>
</comment>
<evidence type="ECO:0000313" key="6">
    <source>
        <dbReference type="EMBL" id="OBQ46094.1"/>
    </source>
</evidence>
<name>A0A1B7X9N9_9BACT</name>
<keyword evidence="3" id="KW-0687">Ribonucleoprotein</keyword>
<feature type="domain" description="S1 motif" evidence="5">
    <location>
        <begin position="290"/>
        <end position="360"/>
    </location>
</feature>